<comment type="caution">
    <text evidence="5">The sequence shown here is derived from an EMBL/GenBank/DDBJ whole genome shotgun (WGS) entry which is preliminary data.</text>
</comment>
<dbReference type="InterPro" id="IPR011004">
    <property type="entry name" value="Trimer_LpxA-like_sf"/>
</dbReference>
<dbReference type="CDD" id="cd03354">
    <property type="entry name" value="LbH_SAT"/>
    <property type="match status" value="1"/>
</dbReference>
<dbReference type="GO" id="GO:0008652">
    <property type="term" value="P:amino acid biosynthetic process"/>
    <property type="evidence" value="ECO:0007669"/>
    <property type="project" value="UniProtKB-KW"/>
</dbReference>
<gene>
    <name evidence="5" type="ORF">BEP19_04310</name>
</gene>
<keyword evidence="2" id="KW-0028">Amino-acid biosynthesis</keyword>
<dbReference type="GO" id="GO:0016746">
    <property type="term" value="F:acyltransferase activity"/>
    <property type="evidence" value="ECO:0007669"/>
    <property type="project" value="UniProtKB-KW"/>
</dbReference>
<keyword evidence="3" id="KW-0808">Transferase</keyword>
<comment type="pathway">
    <text evidence="1">Amino-acid biosynthesis; L-cysteine biosynthesis; L-cysteine from L-serine: step 1/2.</text>
</comment>
<dbReference type="InterPro" id="IPR042122">
    <property type="entry name" value="Ser_AcTrfase_N_sf"/>
</dbReference>
<dbReference type="InterPro" id="IPR045304">
    <property type="entry name" value="LbH_SAT"/>
</dbReference>
<sequence>MITQLPQVVRRLQQEFQNNPIKTSPSSVNRETIVQLMDDFQQVLFPGHFGPQEFVYNPTTLMEHLGSIHWTLARQIHDSEDHECCASNDPETKKNDAHCCKRFKESFKIASQLIEKLPTIRHMLAHDVQAAYDGDPATGSYEEIILSYPGIYAIMSHRLAHELHTLGVRLIPRIMTEHAHNLTGIDIHPGATIGSHFFIDHGTGVVIGETCEIGNHVKVYQGVTLGALSFKTDEVGNLVRGTKRHPTIEDHVTIYSGATILGGNTVIGEGSVIGGNVWLIQSVPANSKIISKPAIEWR</sequence>
<accession>A0A419SMB4</accession>
<organism evidence="5 6">
    <name type="scientific">Ammoniphilus oxalaticus</name>
    <dbReference type="NCBI Taxonomy" id="66863"/>
    <lineage>
        <taxon>Bacteria</taxon>
        <taxon>Bacillati</taxon>
        <taxon>Bacillota</taxon>
        <taxon>Bacilli</taxon>
        <taxon>Bacillales</taxon>
        <taxon>Paenibacillaceae</taxon>
        <taxon>Aneurinibacillus group</taxon>
        <taxon>Ammoniphilus</taxon>
    </lineage>
</organism>
<evidence type="ECO:0000313" key="5">
    <source>
        <dbReference type="EMBL" id="RKD25155.1"/>
    </source>
</evidence>
<dbReference type="SUPFAM" id="SSF51161">
    <property type="entry name" value="Trimeric LpxA-like enzymes"/>
    <property type="match status" value="1"/>
</dbReference>
<evidence type="ECO:0000313" key="6">
    <source>
        <dbReference type="Proteomes" id="UP000284219"/>
    </source>
</evidence>
<dbReference type="PANTHER" id="PTHR42811">
    <property type="entry name" value="SERINE ACETYLTRANSFERASE"/>
    <property type="match status" value="1"/>
</dbReference>
<dbReference type="OrthoDB" id="9801456at2"/>
<dbReference type="Gene3D" id="2.160.10.10">
    <property type="entry name" value="Hexapeptide repeat proteins"/>
    <property type="match status" value="1"/>
</dbReference>
<dbReference type="Gene3D" id="1.10.3130.10">
    <property type="entry name" value="serine acetyltransferase, domain 1"/>
    <property type="match status" value="1"/>
</dbReference>
<dbReference type="AlphaFoldDB" id="A0A419SMB4"/>
<dbReference type="InterPro" id="IPR053376">
    <property type="entry name" value="Serine_acetyltransferase"/>
</dbReference>
<evidence type="ECO:0000256" key="2">
    <source>
        <dbReference type="ARBA" id="ARBA00022605"/>
    </source>
</evidence>
<dbReference type="EMBL" id="MCHY01000007">
    <property type="protein sequence ID" value="RKD25155.1"/>
    <property type="molecule type" value="Genomic_DNA"/>
</dbReference>
<evidence type="ECO:0000256" key="1">
    <source>
        <dbReference type="ARBA" id="ARBA00004876"/>
    </source>
</evidence>
<name>A0A419SMB4_9BACL</name>
<keyword evidence="6" id="KW-1185">Reference proteome</keyword>
<evidence type="ECO:0000256" key="4">
    <source>
        <dbReference type="ARBA" id="ARBA00023315"/>
    </source>
</evidence>
<reference evidence="5 6" key="1">
    <citation type="submission" date="2016-08" db="EMBL/GenBank/DDBJ databases">
        <title>Novel Firmicute Genomes.</title>
        <authorList>
            <person name="Poppleton D.I."/>
            <person name="Gribaldo S."/>
        </authorList>
    </citation>
    <scope>NUCLEOTIDE SEQUENCE [LARGE SCALE GENOMIC DNA]</scope>
    <source>
        <strain evidence="5 6">RAOx-1</strain>
    </source>
</reference>
<protein>
    <submittedName>
        <fullName evidence="5">Uncharacterized protein</fullName>
    </submittedName>
</protein>
<dbReference type="NCBIfam" id="NF041874">
    <property type="entry name" value="EPS_EpsC"/>
    <property type="match status" value="1"/>
</dbReference>
<keyword evidence="4" id="KW-0012">Acyltransferase</keyword>
<dbReference type="Proteomes" id="UP000284219">
    <property type="component" value="Unassembled WGS sequence"/>
</dbReference>
<proteinExistence type="predicted"/>
<evidence type="ECO:0000256" key="3">
    <source>
        <dbReference type="ARBA" id="ARBA00022679"/>
    </source>
</evidence>